<dbReference type="EMBL" id="BPLQ01015193">
    <property type="protein sequence ID" value="GIY86424.1"/>
    <property type="molecule type" value="Genomic_DNA"/>
</dbReference>
<sequence>MHRSITLKRNINLKEKPSFAAVAKGTMTKSTNKTKSRQQHVAVIKPVDEQSSSISTRNFVQKNIDITKVKIGMKKVSNIKNGGILIKAAQETDLGKLLKEFRCQ</sequence>
<comment type="caution">
    <text evidence="1">The sequence shown here is derived from an EMBL/GenBank/DDBJ whole genome shotgun (WGS) entry which is preliminary data.</text>
</comment>
<dbReference type="AlphaFoldDB" id="A0AAV4WVX3"/>
<organism evidence="1 2">
    <name type="scientific">Caerostris darwini</name>
    <dbReference type="NCBI Taxonomy" id="1538125"/>
    <lineage>
        <taxon>Eukaryota</taxon>
        <taxon>Metazoa</taxon>
        <taxon>Ecdysozoa</taxon>
        <taxon>Arthropoda</taxon>
        <taxon>Chelicerata</taxon>
        <taxon>Arachnida</taxon>
        <taxon>Araneae</taxon>
        <taxon>Araneomorphae</taxon>
        <taxon>Entelegynae</taxon>
        <taxon>Araneoidea</taxon>
        <taxon>Araneidae</taxon>
        <taxon>Caerostris</taxon>
    </lineage>
</organism>
<proteinExistence type="predicted"/>
<name>A0AAV4WVX3_9ARAC</name>
<evidence type="ECO:0000313" key="1">
    <source>
        <dbReference type="EMBL" id="GIY86424.1"/>
    </source>
</evidence>
<keyword evidence="2" id="KW-1185">Reference proteome</keyword>
<dbReference type="Proteomes" id="UP001054837">
    <property type="component" value="Unassembled WGS sequence"/>
</dbReference>
<gene>
    <name evidence="1" type="ORF">CDAR_259301</name>
</gene>
<evidence type="ECO:0000313" key="2">
    <source>
        <dbReference type="Proteomes" id="UP001054837"/>
    </source>
</evidence>
<reference evidence="1 2" key="1">
    <citation type="submission" date="2021-06" db="EMBL/GenBank/DDBJ databases">
        <title>Caerostris darwini draft genome.</title>
        <authorList>
            <person name="Kono N."/>
            <person name="Arakawa K."/>
        </authorList>
    </citation>
    <scope>NUCLEOTIDE SEQUENCE [LARGE SCALE GENOMIC DNA]</scope>
</reference>
<accession>A0AAV4WVX3</accession>
<protein>
    <submittedName>
        <fullName evidence="1">Uncharacterized protein</fullName>
    </submittedName>
</protein>